<reference evidence="1 2" key="1">
    <citation type="submission" date="2015-04" db="EMBL/GenBank/DDBJ databases">
        <title>Whole genome shotgun sequence of Sphingomonas changbaiensis NBRC 104936.</title>
        <authorList>
            <person name="Katano-Makiyama Y."/>
            <person name="Hosoyama A."/>
            <person name="Hashimoto M."/>
            <person name="Noguchi M."/>
            <person name="Tsuchikane K."/>
            <person name="Ohji S."/>
            <person name="Yamazoe A."/>
            <person name="Ichikawa N."/>
            <person name="Kimura A."/>
            <person name="Fujita N."/>
        </authorList>
    </citation>
    <scope>NUCLEOTIDE SEQUENCE [LARGE SCALE GENOMIC DNA]</scope>
    <source>
        <strain evidence="1 2">NBRC 104936</strain>
    </source>
</reference>
<accession>A0A0E9MS76</accession>
<evidence type="ECO:0000313" key="2">
    <source>
        <dbReference type="Proteomes" id="UP000033202"/>
    </source>
</evidence>
<evidence type="ECO:0000313" key="1">
    <source>
        <dbReference type="EMBL" id="GAO39975.1"/>
    </source>
</evidence>
<dbReference type="InterPro" id="IPR021955">
    <property type="entry name" value="DUF3572"/>
</dbReference>
<sequence length="89" mass="9407">MHGPETNNDPSTLALLALAWSLEDSRRAERLLALTGLTTNDLRARAAEPGLQAAVLGFLEAHEPDLLACADHLGVNPKALVAARAELEA</sequence>
<comment type="caution">
    <text evidence="1">The sequence shown here is derived from an EMBL/GenBank/DDBJ whole genome shotgun (WGS) entry which is preliminary data.</text>
</comment>
<evidence type="ECO:0008006" key="3">
    <source>
        <dbReference type="Google" id="ProtNLM"/>
    </source>
</evidence>
<dbReference type="RefSeq" id="WP_046348786.1">
    <property type="nucleotide sequence ID" value="NZ_BBWU01000042.1"/>
</dbReference>
<name>A0A0E9MS76_9SPHN</name>
<organism evidence="1 2">
    <name type="scientific">Sphingomonas changbaiensis NBRC 104936</name>
    <dbReference type="NCBI Taxonomy" id="1219043"/>
    <lineage>
        <taxon>Bacteria</taxon>
        <taxon>Pseudomonadati</taxon>
        <taxon>Pseudomonadota</taxon>
        <taxon>Alphaproteobacteria</taxon>
        <taxon>Sphingomonadales</taxon>
        <taxon>Sphingomonadaceae</taxon>
        <taxon>Sphingomonas</taxon>
    </lineage>
</organism>
<keyword evidence="2" id="KW-1185">Reference proteome</keyword>
<protein>
    <recommendedName>
        <fullName evidence="3">DUF3572 family protein</fullName>
    </recommendedName>
</protein>
<dbReference type="Proteomes" id="UP000033202">
    <property type="component" value="Unassembled WGS sequence"/>
</dbReference>
<dbReference type="AlphaFoldDB" id="A0A0E9MS76"/>
<dbReference type="STRING" id="1219043.SCH01S_42_00180"/>
<dbReference type="Pfam" id="PF12096">
    <property type="entry name" value="DUF3572"/>
    <property type="match status" value="1"/>
</dbReference>
<dbReference type="OrthoDB" id="7356934at2"/>
<proteinExistence type="predicted"/>
<gene>
    <name evidence="1" type="ORF">SCH01S_42_00180</name>
</gene>
<dbReference type="EMBL" id="BBWU01000042">
    <property type="protein sequence ID" value="GAO39975.1"/>
    <property type="molecule type" value="Genomic_DNA"/>
</dbReference>